<evidence type="ECO:0000256" key="5">
    <source>
        <dbReference type="ARBA" id="ARBA00061199"/>
    </source>
</evidence>
<accession>A0A2H3J6A4</accession>
<evidence type="ECO:0000259" key="9">
    <source>
        <dbReference type="Pfam" id="PF00710"/>
    </source>
</evidence>
<dbReference type="InterPro" id="IPR027475">
    <property type="entry name" value="Asparaginase/glutaminase_AS2"/>
</dbReference>
<evidence type="ECO:0000313" key="12">
    <source>
        <dbReference type="Proteomes" id="UP000218811"/>
    </source>
</evidence>
<dbReference type="InterPro" id="IPR002110">
    <property type="entry name" value="Ankyrin_rpt"/>
</dbReference>
<dbReference type="Gene3D" id="1.25.40.20">
    <property type="entry name" value="Ankyrin repeat-containing domain"/>
    <property type="match status" value="1"/>
</dbReference>
<dbReference type="InterPro" id="IPR027473">
    <property type="entry name" value="L-asparaginase_C"/>
</dbReference>
<evidence type="ECO:0000256" key="6">
    <source>
        <dbReference type="PROSITE-ProRule" id="PRU00023"/>
    </source>
</evidence>
<name>A0A2H3J6A4_WOLCO</name>
<protein>
    <recommendedName>
        <fullName evidence="1">asparaginase</fullName>
        <ecNumber evidence="1">3.5.1.1</ecNumber>
    </recommendedName>
</protein>
<feature type="repeat" description="ANK" evidence="6">
    <location>
        <begin position="625"/>
        <end position="657"/>
    </location>
</feature>
<dbReference type="EC" id="3.5.1.1" evidence="1"/>
<dbReference type="Pfam" id="PF00710">
    <property type="entry name" value="Asparaginase"/>
    <property type="match status" value="1"/>
</dbReference>
<dbReference type="InterPro" id="IPR036770">
    <property type="entry name" value="Ankyrin_rpt-contain_sf"/>
</dbReference>
<feature type="domain" description="Asparaginase/glutaminase C-terminal" evidence="10">
    <location>
        <begin position="331"/>
        <end position="445"/>
    </location>
</feature>
<dbReference type="GO" id="GO:0004067">
    <property type="term" value="F:asparaginase activity"/>
    <property type="evidence" value="ECO:0007669"/>
    <property type="project" value="UniProtKB-UniRule"/>
</dbReference>
<dbReference type="SUPFAM" id="SSF53774">
    <property type="entry name" value="Glutaminase/Asparaginase"/>
    <property type="match status" value="2"/>
</dbReference>
<gene>
    <name evidence="11" type="ORF">WOLCODRAFT_135830</name>
</gene>
<dbReference type="OrthoDB" id="542841at2759"/>
<dbReference type="PROSITE" id="PS50297">
    <property type="entry name" value="ANK_REP_REGION"/>
    <property type="match status" value="2"/>
</dbReference>
<keyword evidence="2" id="KW-0677">Repeat</keyword>
<reference evidence="11 12" key="1">
    <citation type="journal article" date="2012" name="Science">
        <title>The Paleozoic origin of enzymatic lignin decomposition reconstructed from 31 fungal genomes.</title>
        <authorList>
            <person name="Floudas D."/>
            <person name="Binder M."/>
            <person name="Riley R."/>
            <person name="Barry K."/>
            <person name="Blanchette R.A."/>
            <person name="Henrissat B."/>
            <person name="Martinez A.T."/>
            <person name="Otillar R."/>
            <person name="Spatafora J.W."/>
            <person name="Yadav J.S."/>
            <person name="Aerts A."/>
            <person name="Benoit I."/>
            <person name="Boyd A."/>
            <person name="Carlson A."/>
            <person name="Copeland A."/>
            <person name="Coutinho P.M."/>
            <person name="de Vries R.P."/>
            <person name="Ferreira P."/>
            <person name="Findley K."/>
            <person name="Foster B."/>
            <person name="Gaskell J."/>
            <person name="Glotzer D."/>
            <person name="Gorecki P."/>
            <person name="Heitman J."/>
            <person name="Hesse C."/>
            <person name="Hori C."/>
            <person name="Igarashi K."/>
            <person name="Jurgens J.A."/>
            <person name="Kallen N."/>
            <person name="Kersten P."/>
            <person name="Kohler A."/>
            <person name="Kuees U."/>
            <person name="Kumar T.K.A."/>
            <person name="Kuo A."/>
            <person name="LaButti K."/>
            <person name="Larrondo L.F."/>
            <person name="Lindquist E."/>
            <person name="Ling A."/>
            <person name="Lombard V."/>
            <person name="Lucas S."/>
            <person name="Lundell T."/>
            <person name="Martin R."/>
            <person name="McLaughlin D.J."/>
            <person name="Morgenstern I."/>
            <person name="Morin E."/>
            <person name="Murat C."/>
            <person name="Nagy L.G."/>
            <person name="Nolan M."/>
            <person name="Ohm R.A."/>
            <person name="Patyshakuliyeva A."/>
            <person name="Rokas A."/>
            <person name="Ruiz-Duenas F.J."/>
            <person name="Sabat G."/>
            <person name="Salamov A."/>
            <person name="Samejima M."/>
            <person name="Schmutz J."/>
            <person name="Slot J.C."/>
            <person name="St John F."/>
            <person name="Stenlid J."/>
            <person name="Sun H."/>
            <person name="Sun S."/>
            <person name="Syed K."/>
            <person name="Tsang A."/>
            <person name="Wiebenga A."/>
            <person name="Young D."/>
            <person name="Pisabarro A."/>
            <person name="Eastwood D.C."/>
            <person name="Martin F."/>
            <person name="Cullen D."/>
            <person name="Grigoriev I.V."/>
            <person name="Hibbett D.S."/>
        </authorList>
    </citation>
    <scope>NUCLEOTIDE SEQUENCE [LARGE SCALE GENOMIC DNA]</scope>
    <source>
        <strain evidence="11 12">MD-104</strain>
    </source>
</reference>
<dbReference type="EMBL" id="KB467942">
    <property type="protein sequence ID" value="PCH37756.1"/>
    <property type="molecule type" value="Genomic_DNA"/>
</dbReference>
<dbReference type="STRING" id="742152.A0A2H3J6A4"/>
<evidence type="ECO:0000256" key="3">
    <source>
        <dbReference type="ARBA" id="ARBA00022801"/>
    </source>
</evidence>
<feature type="region of interest" description="Disordered" evidence="8">
    <location>
        <begin position="71"/>
        <end position="107"/>
    </location>
</feature>
<evidence type="ECO:0000256" key="8">
    <source>
        <dbReference type="SAM" id="MobiDB-lite"/>
    </source>
</evidence>
<dbReference type="FunFam" id="3.40.50.1170:FF:000003">
    <property type="entry name" value="60 kDa lysophospholipase"/>
    <property type="match status" value="1"/>
</dbReference>
<feature type="domain" description="L-asparaginase N-terminal" evidence="9">
    <location>
        <begin position="172"/>
        <end position="312"/>
    </location>
</feature>
<dbReference type="Pfam" id="PF12796">
    <property type="entry name" value="Ank_2"/>
    <property type="match status" value="1"/>
</dbReference>
<dbReference type="InterPro" id="IPR037152">
    <property type="entry name" value="L-asparaginase_N_sf"/>
</dbReference>
<evidence type="ECO:0000256" key="2">
    <source>
        <dbReference type="ARBA" id="ARBA00022737"/>
    </source>
</evidence>
<dbReference type="Gene3D" id="3.40.50.1170">
    <property type="entry name" value="L-asparaginase, N-terminal domain"/>
    <property type="match status" value="1"/>
</dbReference>
<dbReference type="PRINTS" id="PR00139">
    <property type="entry name" value="ASNGLNASE"/>
</dbReference>
<dbReference type="PROSITE" id="PS50088">
    <property type="entry name" value="ANK_REPEAT"/>
    <property type="match status" value="2"/>
</dbReference>
<dbReference type="PANTHER" id="PTHR11707">
    <property type="entry name" value="L-ASPARAGINASE"/>
    <property type="match status" value="1"/>
</dbReference>
<dbReference type="SMART" id="SM00248">
    <property type="entry name" value="ANK"/>
    <property type="match status" value="2"/>
</dbReference>
<dbReference type="Proteomes" id="UP000218811">
    <property type="component" value="Unassembled WGS sequence"/>
</dbReference>
<dbReference type="OMA" id="CDVGVIP"/>
<evidence type="ECO:0000256" key="7">
    <source>
        <dbReference type="PROSITE-ProRule" id="PRU10100"/>
    </source>
</evidence>
<dbReference type="AlphaFoldDB" id="A0A2H3J6A4"/>
<comment type="similarity">
    <text evidence="5">In the N-terminal section; belongs to the asparaginase 1 family.</text>
</comment>
<dbReference type="InterPro" id="IPR036152">
    <property type="entry name" value="Asp/glu_Ase-like_sf"/>
</dbReference>
<dbReference type="PIRSF" id="PIRSF500176">
    <property type="entry name" value="L_ASNase"/>
    <property type="match status" value="1"/>
</dbReference>
<dbReference type="SMART" id="SM00870">
    <property type="entry name" value="Asparaginase"/>
    <property type="match status" value="1"/>
</dbReference>
<keyword evidence="12" id="KW-1185">Reference proteome</keyword>
<dbReference type="InterPro" id="IPR006034">
    <property type="entry name" value="Asparaginase/glutaminase-like"/>
</dbReference>
<dbReference type="Pfam" id="PF17763">
    <property type="entry name" value="Asparaginase_C"/>
    <property type="match status" value="1"/>
</dbReference>
<dbReference type="InterPro" id="IPR041725">
    <property type="entry name" value="L-asparaginase_I"/>
</dbReference>
<dbReference type="GO" id="GO:0009066">
    <property type="term" value="P:aspartate family amino acid metabolic process"/>
    <property type="evidence" value="ECO:0007669"/>
    <property type="project" value="UniProtKB-ARBA"/>
</dbReference>
<dbReference type="SFLD" id="SFLDS00057">
    <property type="entry name" value="Glutaminase/Asparaginase"/>
    <property type="match status" value="1"/>
</dbReference>
<dbReference type="Gene3D" id="3.40.50.40">
    <property type="match status" value="1"/>
</dbReference>
<evidence type="ECO:0000259" key="10">
    <source>
        <dbReference type="Pfam" id="PF17763"/>
    </source>
</evidence>
<dbReference type="CDD" id="cd08963">
    <property type="entry name" value="L-asparaginase_I"/>
    <property type="match status" value="1"/>
</dbReference>
<evidence type="ECO:0000256" key="1">
    <source>
        <dbReference type="ARBA" id="ARBA00012920"/>
    </source>
</evidence>
<dbReference type="PROSITE" id="PS00917">
    <property type="entry name" value="ASN_GLN_ASE_2"/>
    <property type="match status" value="1"/>
</dbReference>
<keyword evidence="3" id="KW-0378">Hydrolase</keyword>
<dbReference type="PANTHER" id="PTHR11707:SF28">
    <property type="entry name" value="60 KDA LYSOPHOSPHOLIPASE"/>
    <property type="match status" value="1"/>
</dbReference>
<feature type="repeat" description="ANK" evidence="6">
    <location>
        <begin position="592"/>
        <end position="624"/>
    </location>
</feature>
<dbReference type="SUPFAM" id="SSF48403">
    <property type="entry name" value="Ankyrin repeat"/>
    <property type="match status" value="1"/>
</dbReference>
<keyword evidence="4 6" id="KW-0040">ANK repeat</keyword>
<sequence>MDLAQGSDESRVLILNTGGTINMILGHQGYVPEPYFLTETLRTQNRFHDPLEESLFSHSASVEGYREWTRNTNSGAATPIGKSAQSRAASPTPPPQDQHHHLPTLPVRSSRPIGISHVAAQLSQSCNHNAAKHPLCTKIADDVYEAHLPSLITPRSTAPGGIRKRIRYAVLEWDPLLDSSNLEITDWIRIATEIELNYSTFDAFVILHGTDTMSYTSSALSFLLEDLGKTVILTGAQIPLSQLRNDAVDNLLGALVIAGHYIIPECCLFFNHTLYRGNRVSKFSSYDLNAFSSPNFPPLVNVGIDIVVNWNDVIRQTSLRRFRAHKQMSPHVATLRLFPGITTATVRAFLSPPTRGVVLETFGAGNAPQRPDLISALKEACDRGVVIVSISQCAKGSVSDAYETGRSLLMVGIVPGGDMTPECALTKLSYLLSKPDFSVSEVRRLVGTPLRGELTRPASTLPPAVSEPKGIDQNLESIQDVLSQVVRLSSSQRPVPRVVISHEADESRSESIAEAAAPWSWTAAEAASTESALFPFLMHLAAARDDAEGIVFCLAAERGAAAENAASPAAEYQPRRNIAIGGGLANCIEPASGRSPLHSAAINGSVGAVSALLEAGALVHLRDALGHTPLYYAARQGHEGVVEILVKAGAILGGSDVEGGFASLAVKKASSARDDNATRIWKKAGANVEG</sequence>
<evidence type="ECO:0000256" key="4">
    <source>
        <dbReference type="ARBA" id="ARBA00023043"/>
    </source>
</evidence>
<feature type="active site" evidence="7">
    <location>
        <position position="210"/>
    </location>
</feature>
<proteinExistence type="inferred from homology"/>
<dbReference type="PROSITE" id="PS51732">
    <property type="entry name" value="ASN_GLN_ASE_3"/>
    <property type="match status" value="1"/>
</dbReference>
<dbReference type="FunFam" id="3.40.50.40:FF:000001">
    <property type="entry name" value="L-asparaginase 1"/>
    <property type="match status" value="1"/>
</dbReference>
<organism evidence="11 12">
    <name type="scientific">Wolfiporia cocos (strain MD-104)</name>
    <name type="common">Brown rot fungus</name>
    <dbReference type="NCBI Taxonomy" id="742152"/>
    <lineage>
        <taxon>Eukaryota</taxon>
        <taxon>Fungi</taxon>
        <taxon>Dikarya</taxon>
        <taxon>Basidiomycota</taxon>
        <taxon>Agaricomycotina</taxon>
        <taxon>Agaricomycetes</taxon>
        <taxon>Polyporales</taxon>
        <taxon>Phaeolaceae</taxon>
        <taxon>Wolfiporia</taxon>
    </lineage>
</organism>
<dbReference type="PIRSF" id="PIRSF001220">
    <property type="entry name" value="L-ASNase_gatD"/>
    <property type="match status" value="1"/>
</dbReference>
<evidence type="ECO:0000313" key="11">
    <source>
        <dbReference type="EMBL" id="PCH37756.1"/>
    </source>
</evidence>
<dbReference type="InterPro" id="IPR027474">
    <property type="entry name" value="L-asparaginase_N"/>
</dbReference>
<dbReference type="InterPro" id="IPR040919">
    <property type="entry name" value="Asparaginase_C"/>
</dbReference>